<organism evidence="2 3">
    <name type="scientific">Streptomyces microflavus</name>
    <name type="common">Streptomyces lipmanii</name>
    <dbReference type="NCBI Taxonomy" id="1919"/>
    <lineage>
        <taxon>Bacteria</taxon>
        <taxon>Bacillati</taxon>
        <taxon>Actinomycetota</taxon>
        <taxon>Actinomycetes</taxon>
        <taxon>Kitasatosporales</taxon>
        <taxon>Streptomycetaceae</taxon>
        <taxon>Streptomyces</taxon>
    </lineage>
</organism>
<feature type="region of interest" description="Disordered" evidence="1">
    <location>
        <begin position="44"/>
        <end position="121"/>
    </location>
</feature>
<dbReference type="AlphaFoldDB" id="A0A7J0CST4"/>
<dbReference type="Proteomes" id="UP000498740">
    <property type="component" value="Unassembled WGS sequence"/>
</dbReference>
<gene>
    <name evidence="2" type="ORF">Smic_33010</name>
</gene>
<sequence length="121" mass="12417">METPASSAISSIEAARYPRCPKVCTAASIICRSRTARGIRLLFTAPTSDFLPAPRSRPAAQARSPARSPAPGKGTAGRGGPPTQPPGGPPAPAPRRESAPGPPQEVDQGRSGRTGRAAARR</sequence>
<reference evidence="2 3" key="1">
    <citation type="submission" date="2020-05" db="EMBL/GenBank/DDBJ databases">
        <title>Whole genome shotgun sequence of Streptomyces microflavus NBRC 13062.</title>
        <authorList>
            <person name="Komaki H."/>
            <person name="Tamura T."/>
        </authorList>
    </citation>
    <scope>NUCLEOTIDE SEQUENCE [LARGE SCALE GENOMIC DNA]</scope>
    <source>
        <strain evidence="2 3">NBRC 13062</strain>
    </source>
</reference>
<comment type="caution">
    <text evidence="2">The sequence shown here is derived from an EMBL/GenBank/DDBJ whole genome shotgun (WGS) entry which is preliminary data.</text>
</comment>
<evidence type="ECO:0000313" key="3">
    <source>
        <dbReference type="Proteomes" id="UP000498740"/>
    </source>
</evidence>
<accession>A0A7J0CST4</accession>
<feature type="compositionally biased region" description="Pro residues" evidence="1">
    <location>
        <begin position="82"/>
        <end position="93"/>
    </location>
</feature>
<feature type="compositionally biased region" description="Low complexity" evidence="1">
    <location>
        <begin position="109"/>
        <end position="121"/>
    </location>
</feature>
<name>A0A7J0CST4_STRMI</name>
<feature type="compositionally biased region" description="Low complexity" evidence="1">
    <location>
        <begin position="52"/>
        <end position="71"/>
    </location>
</feature>
<evidence type="ECO:0000256" key="1">
    <source>
        <dbReference type="SAM" id="MobiDB-lite"/>
    </source>
</evidence>
<protein>
    <submittedName>
        <fullName evidence="2">Uncharacterized protein</fullName>
    </submittedName>
</protein>
<dbReference type="EMBL" id="BLWD01000001">
    <property type="protein sequence ID" value="GFN04745.1"/>
    <property type="molecule type" value="Genomic_DNA"/>
</dbReference>
<proteinExistence type="predicted"/>
<evidence type="ECO:0000313" key="2">
    <source>
        <dbReference type="EMBL" id="GFN04745.1"/>
    </source>
</evidence>